<evidence type="ECO:0000256" key="4">
    <source>
        <dbReference type="ARBA" id="ARBA00022692"/>
    </source>
</evidence>
<keyword evidence="3" id="KW-0813">Transport</keyword>
<dbReference type="Pfam" id="PF16916">
    <property type="entry name" value="ZT_dimer"/>
    <property type="match status" value="1"/>
</dbReference>
<feature type="transmembrane region" description="Helical" evidence="10">
    <location>
        <begin position="77"/>
        <end position="94"/>
    </location>
</feature>
<dbReference type="PANTHER" id="PTHR11562">
    <property type="entry name" value="CATION EFFLUX PROTEIN/ ZINC TRANSPORTER"/>
    <property type="match status" value="1"/>
</dbReference>
<keyword evidence="7" id="KW-0406">Ion transport</keyword>
<evidence type="ECO:0000256" key="6">
    <source>
        <dbReference type="ARBA" id="ARBA00022989"/>
    </source>
</evidence>
<dbReference type="RefSeq" id="WP_102244422.1">
    <property type="nucleotide sequence ID" value="NZ_CP025704.1"/>
</dbReference>
<keyword evidence="8 10" id="KW-0472">Membrane</keyword>
<feature type="compositionally biased region" description="Basic residues" evidence="9">
    <location>
        <begin position="20"/>
        <end position="34"/>
    </location>
</feature>
<dbReference type="NCBIfam" id="TIGR01297">
    <property type="entry name" value="CDF"/>
    <property type="match status" value="1"/>
</dbReference>
<keyword evidence="4 10" id="KW-0812">Transmembrane</keyword>
<dbReference type="AlphaFoldDB" id="A0A2K9NUD2"/>
<sequence length="329" mass="36599">MEKHSCKGHDHHHDHDHDHHHGHSHGGGLGHHHHHHGPKNYNFAFAFGIGLNIIFVVVEAFYGYFSNSLALMADAGHNLSDVAGLILAWGAVWLTTKKPNGRYTYGFRKSTILSALFNALILMIAVGFIIWEAIARLNNPAPIQSGTVIIVALVGIVINGLTALLFFKDKDHDINLKGAYLHMAADALISLGVVVSGVVISYTSWEWLDPVVSIAISLIIVYGTWDLLKGSVHLSMDAVPYGIDQDEVKKYLESLPDVKDVHDLHIWPISTTENALSAHLSLSDSILRNERIDAISKVLKERFKIDHPTLQFELWDENYHCAFKSHDVL</sequence>
<feature type="transmembrane region" description="Helical" evidence="10">
    <location>
        <begin position="115"/>
        <end position="134"/>
    </location>
</feature>
<evidence type="ECO:0000313" key="14">
    <source>
        <dbReference type="Proteomes" id="UP000235584"/>
    </source>
</evidence>
<evidence type="ECO:0000256" key="2">
    <source>
        <dbReference type="ARBA" id="ARBA00008873"/>
    </source>
</evidence>
<dbReference type="KEGG" id="bsto:C0V70_13675"/>
<dbReference type="EMBL" id="CP025704">
    <property type="protein sequence ID" value="AUN99131.1"/>
    <property type="molecule type" value="Genomic_DNA"/>
</dbReference>
<feature type="region of interest" description="Disordered" evidence="9">
    <location>
        <begin position="1"/>
        <end position="34"/>
    </location>
</feature>
<evidence type="ECO:0000256" key="9">
    <source>
        <dbReference type="SAM" id="MobiDB-lite"/>
    </source>
</evidence>
<evidence type="ECO:0000256" key="10">
    <source>
        <dbReference type="SAM" id="Phobius"/>
    </source>
</evidence>
<name>A0A2K9NUD2_BACTC</name>
<dbReference type="Pfam" id="PF01545">
    <property type="entry name" value="Cation_efflux"/>
    <property type="match status" value="1"/>
</dbReference>
<evidence type="ECO:0000256" key="3">
    <source>
        <dbReference type="ARBA" id="ARBA00022448"/>
    </source>
</evidence>
<feature type="transmembrane region" description="Helical" evidence="10">
    <location>
        <begin position="211"/>
        <end position="228"/>
    </location>
</feature>
<dbReference type="SUPFAM" id="SSF160240">
    <property type="entry name" value="Cation efflux protein cytoplasmic domain-like"/>
    <property type="match status" value="1"/>
</dbReference>
<dbReference type="SUPFAM" id="SSF161111">
    <property type="entry name" value="Cation efflux protein transmembrane domain-like"/>
    <property type="match status" value="1"/>
</dbReference>
<dbReference type="InterPro" id="IPR036837">
    <property type="entry name" value="Cation_efflux_CTD_sf"/>
</dbReference>
<feature type="transmembrane region" description="Helical" evidence="10">
    <location>
        <begin position="146"/>
        <end position="167"/>
    </location>
</feature>
<dbReference type="InterPro" id="IPR002524">
    <property type="entry name" value="Cation_efflux"/>
</dbReference>
<proteinExistence type="inferred from homology"/>
<reference evidence="13 14" key="1">
    <citation type="submission" date="2018-01" db="EMBL/GenBank/DDBJ databases">
        <title>Complete genome sequence of Bacteriovorax stolpii DSM12778.</title>
        <authorList>
            <person name="Tang B."/>
            <person name="Chang J."/>
        </authorList>
    </citation>
    <scope>NUCLEOTIDE SEQUENCE [LARGE SCALE GENOMIC DNA]</scope>
    <source>
        <strain evidence="13 14">DSM 12778</strain>
    </source>
</reference>
<dbReference type="InterPro" id="IPR058533">
    <property type="entry name" value="Cation_efflux_TM"/>
</dbReference>
<feature type="transmembrane region" description="Helical" evidence="10">
    <location>
        <begin position="43"/>
        <end position="65"/>
    </location>
</feature>
<organism evidence="13 14">
    <name type="scientific">Bacteriovorax stolpii</name>
    <name type="common">Bdellovibrio stolpii</name>
    <dbReference type="NCBI Taxonomy" id="960"/>
    <lineage>
        <taxon>Bacteria</taxon>
        <taxon>Pseudomonadati</taxon>
        <taxon>Bdellovibrionota</taxon>
        <taxon>Bacteriovoracia</taxon>
        <taxon>Bacteriovoracales</taxon>
        <taxon>Bacteriovoracaceae</taxon>
        <taxon>Bacteriovorax</taxon>
    </lineage>
</organism>
<comment type="similarity">
    <text evidence="2">Belongs to the cation diffusion facilitator (CDF) transporter (TC 2.A.4) family. SLC30A subfamily.</text>
</comment>
<accession>A0A2K9NUD2</accession>
<evidence type="ECO:0000313" key="13">
    <source>
        <dbReference type="EMBL" id="AUN99131.1"/>
    </source>
</evidence>
<keyword evidence="5" id="KW-0862">Zinc</keyword>
<dbReference type="InterPro" id="IPR027470">
    <property type="entry name" value="Cation_efflux_CTD"/>
</dbReference>
<keyword evidence="14" id="KW-1185">Reference proteome</keyword>
<dbReference type="OrthoDB" id="9809646at2"/>
<feature type="domain" description="Cation efflux protein transmembrane" evidence="11">
    <location>
        <begin position="49"/>
        <end position="232"/>
    </location>
</feature>
<gene>
    <name evidence="13" type="ORF">C0V70_13675</name>
</gene>
<evidence type="ECO:0000259" key="11">
    <source>
        <dbReference type="Pfam" id="PF01545"/>
    </source>
</evidence>
<evidence type="ECO:0000256" key="1">
    <source>
        <dbReference type="ARBA" id="ARBA00004141"/>
    </source>
</evidence>
<evidence type="ECO:0000256" key="8">
    <source>
        <dbReference type="ARBA" id="ARBA00023136"/>
    </source>
</evidence>
<dbReference type="GO" id="GO:0005886">
    <property type="term" value="C:plasma membrane"/>
    <property type="evidence" value="ECO:0007669"/>
    <property type="project" value="TreeGrafter"/>
</dbReference>
<keyword evidence="5" id="KW-0864">Zinc transport</keyword>
<dbReference type="Proteomes" id="UP000235584">
    <property type="component" value="Chromosome"/>
</dbReference>
<evidence type="ECO:0000256" key="5">
    <source>
        <dbReference type="ARBA" id="ARBA00022906"/>
    </source>
</evidence>
<protein>
    <submittedName>
        <fullName evidence="13">Cation transporter</fullName>
    </submittedName>
</protein>
<evidence type="ECO:0000256" key="7">
    <source>
        <dbReference type="ARBA" id="ARBA00023065"/>
    </source>
</evidence>
<dbReference type="InterPro" id="IPR050681">
    <property type="entry name" value="CDF/SLC30A"/>
</dbReference>
<feature type="transmembrane region" description="Helical" evidence="10">
    <location>
        <begin position="179"/>
        <end position="205"/>
    </location>
</feature>
<dbReference type="Gene3D" id="1.20.1510.10">
    <property type="entry name" value="Cation efflux protein transmembrane domain"/>
    <property type="match status" value="1"/>
</dbReference>
<keyword evidence="6 10" id="KW-1133">Transmembrane helix</keyword>
<feature type="domain" description="Cation efflux protein cytoplasmic" evidence="12">
    <location>
        <begin position="241"/>
        <end position="313"/>
    </location>
</feature>
<dbReference type="PANTHER" id="PTHR11562:SF17">
    <property type="entry name" value="RE54080P-RELATED"/>
    <property type="match status" value="1"/>
</dbReference>
<evidence type="ECO:0000259" key="12">
    <source>
        <dbReference type="Pfam" id="PF16916"/>
    </source>
</evidence>
<dbReference type="GO" id="GO:0005385">
    <property type="term" value="F:zinc ion transmembrane transporter activity"/>
    <property type="evidence" value="ECO:0007669"/>
    <property type="project" value="TreeGrafter"/>
</dbReference>
<comment type="subcellular location">
    <subcellularLocation>
        <location evidence="1">Membrane</location>
        <topology evidence="1">Multi-pass membrane protein</topology>
    </subcellularLocation>
</comment>
<feature type="compositionally biased region" description="Basic and acidic residues" evidence="9">
    <location>
        <begin position="1"/>
        <end position="19"/>
    </location>
</feature>
<dbReference type="InterPro" id="IPR027469">
    <property type="entry name" value="Cation_efflux_TMD_sf"/>
</dbReference>